<dbReference type="InterPro" id="IPR006938">
    <property type="entry name" value="DUF624"/>
</dbReference>
<keyword evidence="1" id="KW-1133">Transmembrane helix</keyword>
<dbReference type="AlphaFoldDB" id="A0A942YMX3"/>
<evidence type="ECO:0000313" key="2">
    <source>
        <dbReference type="EMBL" id="MBS4201964.1"/>
    </source>
</evidence>
<organism evidence="2 3">
    <name type="scientific">Lederbergia citrisecunda</name>
    <dbReference type="NCBI Taxonomy" id="2833583"/>
    <lineage>
        <taxon>Bacteria</taxon>
        <taxon>Bacillati</taxon>
        <taxon>Bacillota</taxon>
        <taxon>Bacilli</taxon>
        <taxon>Bacillales</taxon>
        <taxon>Bacillaceae</taxon>
        <taxon>Lederbergia</taxon>
    </lineage>
</organism>
<name>A0A942YMX3_9BACI</name>
<feature type="transmembrane region" description="Helical" evidence="1">
    <location>
        <begin position="173"/>
        <end position="191"/>
    </location>
</feature>
<feature type="transmembrane region" description="Helical" evidence="1">
    <location>
        <begin position="99"/>
        <end position="123"/>
    </location>
</feature>
<sequence length="200" mass="23917">MKLLNNRFYEVMETISNFFLLNLIWLFFAFPFITFFPATTSMFAILKDWKEGKHINVFSSFFTYFKKYFKQSFWAGLLFFISFSILYLDYMLIDQLNTFMRIIVLSTILLLGIILLFMSIYFFPVLVHFELRFKQTMKHAFMYSIMYFPITLISIILLVMSAVLIYLLPFLSVIAFSVIAQVIYLFCYRCFSKARSLQSQ</sequence>
<feature type="transmembrane region" description="Helical" evidence="1">
    <location>
        <begin position="20"/>
        <end position="46"/>
    </location>
</feature>
<feature type="transmembrane region" description="Helical" evidence="1">
    <location>
        <begin position="73"/>
        <end position="93"/>
    </location>
</feature>
<accession>A0A942YMX3</accession>
<dbReference type="RefSeq" id="WP_213112387.1">
    <property type="nucleotide sequence ID" value="NZ_JAGYPJ010000001.1"/>
</dbReference>
<keyword evidence="1" id="KW-0812">Transmembrane</keyword>
<evidence type="ECO:0000256" key="1">
    <source>
        <dbReference type="SAM" id="Phobius"/>
    </source>
</evidence>
<feature type="transmembrane region" description="Helical" evidence="1">
    <location>
        <begin position="144"/>
        <end position="167"/>
    </location>
</feature>
<comment type="caution">
    <text evidence="2">The sequence shown here is derived from an EMBL/GenBank/DDBJ whole genome shotgun (WGS) entry which is preliminary data.</text>
</comment>
<protein>
    <submittedName>
        <fullName evidence="2">DUF624 domain-containing protein</fullName>
    </submittedName>
</protein>
<gene>
    <name evidence="2" type="ORF">KHA93_20365</name>
</gene>
<keyword evidence="3" id="KW-1185">Reference proteome</keyword>
<dbReference type="EMBL" id="JAGYPJ010000001">
    <property type="protein sequence ID" value="MBS4201964.1"/>
    <property type="molecule type" value="Genomic_DNA"/>
</dbReference>
<proteinExistence type="predicted"/>
<dbReference type="Proteomes" id="UP000682713">
    <property type="component" value="Unassembled WGS sequence"/>
</dbReference>
<dbReference type="Pfam" id="PF04854">
    <property type="entry name" value="DUF624"/>
    <property type="match status" value="1"/>
</dbReference>
<evidence type="ECO:0000313" key="3">
    <source>
        <dbReference type="Proteomes" id="UP000682713"/>
    </source>
</evidence>
<keyword evidence="1" id="KW-0472">Membrane</keyword>
<reference evidence="2 3" key="1">
    <citation type="submission" date="2021-05" db="EMBL/GenBank/DDBJ databases">
        <title>Novel Bacillus species.</title>
        <authorList>
            <person name="Liu G."/>
        </authorList>
    </citation>
    <scope>NUCLEOTIDE SEQUENCE [LARGE SCALE GENOMIC DNA]</scope>
    <source>
        <strain evidence="2 3">FJAT-49732</strain>
    </source>
</reference>